<gene>
    <name evidence="7" type="ORF">CBF29_01645</name>
</gene>
<feature type="transmembrane region" description="Helical" evidence="6">
    <location>
        <begin position="55"/>
        <end position="79"/>
    </location>
</feature>
<feature type="transmembrane region" description="Helical" evidence="6">
    <location>
        <begin position="12"/>
        <end position="35"/>
    </location>
</feature>
<evidence type="ECO:0000256" key="3">
    <source>
        <dbReference type="ARBA" id="ARBA00022692"/>
    </source>
</evidence>
<keyword evidence="2" id="KW-1003">Cell membrane</keyword>
<evidence type="ECO:0000313" key="7">
    <source>
        <dbReference type="EMBL" id="RSU15068.1"/>
    </source>
</evidence>
<keyword evidence="8" id="KW-1185">Reference proteome</keyword>
<feature type="transmembrane region" description="Helical" evidence="6">
    <location>
        <begin position="91"/>
        <end position="111"/>
    </location>
</feature>
<dbReference type="Pfam" id="PF01943">
    <property type="entry name" value="Polysacc_synt"/>
    <property type="match status" value="1"/>
</dbReference>
<reference evidence="7 8" key="1">
    <citation type="submission" date="2017-05" db="EMBL/GenBank/DDBJ databases">
        <title>Vagococcus spp. assemblies.</title>
        <authorList>
            <person name="Gulvik C.A."/>
        </authorList>
    </citation>
    <scope>NUCLEOTIDE SEQUENCE [LARGE SCALE GENOMIC DNA]</scope>
    <source>
        <strain evidence="7 8">CCUG 51432</strain>
    </source>
</reference>
<comment type="subcellular location">
    <subcellularLocation>
        <location evidence="1">Cell membrane</location>
        <topology evidence="1">Multi-pass membrane protein</topology>
    </subcellularLocation>
</comment>
<feature type="transmembrane region" description="Helical" evidence="6">
    <location>
        <begin position="170"/>
        <end position="191"/>
    </location>
</feature>
<evidence type="ECO:0000256" key="6">
    <source>
        <dbReference type="SAM" id="Phobius"/>
    </source>
</evidence>
<comment type="caution">
    <text evidence="7">The sequence shown here is derived from an EMBL/GenBank/DDBJ whole genome shotgun (WGS) entry which is preliminary data.</text>
</comment>
<organism evidence="7 8">
    <name type="scientific">Vagococcus elongatus</name>
    <dbReference type="NCBI Taxonomy" id="180344"/>
    <lineage>
        <taxon>Bacteria</taxon>
        <taxon>Bacillati</taxon>
        <taxon>Bacillota</taxon>
        <taxon>Bacilli</taxon>
        <taxon>Lactobacillales</taxon>
        <taxon>Enterococcaceae</taxon>
        <taxon>Vagococcus</taxon>
    </lineage>
</organism>
<keyword evidence="3 6" id="KW-0812">Transmembrane</keyword>
<dbReference type="AlphaFoldDB" id="A0A430B432"/>
<keyword evidence="5 6" id="KW-0472">Membrane</keyword>
<keyword evidence="4 6" id="KW-1133">Transmembrane helix</keyword>
<dbReference type="PANTHER" id="PTHR30250:SF11">
    <property type="entry name" value="O-ANTIGEN TRANSPORTER-RELATED"/>
    <property type="match status" value="1"/>
</dbReference>
<sequence length="262" mass="29469">MFVFVKSPADLYNVAILNSLGYLVIGVIASLIVRYRYNVRFRIPKISDLISQYRYSWHLFLSTFSTSIYNTTNIFVLGLVAGDSATGDFNIANTLIRVCASVVSPITQTFYPKVTQLAMNSKASAMKLIQKIWIVVTLVFTAGCLILLFGIGPILSLFFQNNFQHSVELIQIMSFLPLMVAWSNIYGMMTMTTFGYKKELSRIYVISGLISVATIIILTYFFHEKGTAVNALLIESFVTVLMFIFLKKKKIDVPKGMYGTKS</sequence>
<evidence type="ECO:0000256" key="4">
    <source>
        <dbReference type="ARBA" id="ARBA00022989"/>
    </source>
</evidence>
<proteinExistence type="predicted"/>
<dbReference type="Proteomes" id="UP000287605">
    <property type="component" value="Unassembled WGS sequence"/>
</dbReference>
<evidence type="ECO:0000256" key="5">
    <source>
        <dbReference type="ARBA" id="ARBA00023136"/>
    </source>
</evidence>
<protein>
    <recommendedName>
        <fullName evidence="9">Polysaccharide biosynthesis protein C-terminal domain-containing protein</fullName>
    </recommendedName>
</protein>
<dbReference type="EMBL" id="NGKA01000002">
    <property type="protein sequence ID" value="RSU15068.1"/>
    <property type="molecule type" value="Genomic_DNA"/>
</dbReference>
<evidence type="ECO:0000256" key="1">
    <source>
        <dbReference type="ARBA" id="ARBA00004651"/>
    </source>
</evidence>
<dbReference type="InterPro" id="IPR050833">
    <property type="entry name" value="Poly_Biosynth_Transport"/>
</dbReference>
<name>A0A430B432_9ENTE</name>
<accession>A0A430B432</accession>
<evidence type="ECO:0000256" key="2">
    <source>
        <dbReference type="ARBA" id="ARBA00022475"/>
    </source>
</evidence>
<feature type="transmembrane region" description="Helical" evidence="6">
    <location>
        <begin position="203"/>
        <end position="222"/>
    </location>
</feature>
<evidence type="ECO:0008006" key="9">
    <source>
        <dbReference type="Google" id="ProtNLM"/>
    </source>
</evidence>
<dbReference type="OrthoDB" id="9815702at2"/>
<feature type="transmembrane region" description="Helical" evidence="6">
    <location>
        <begin position="228"/>
        <end position="246"/>
    </location>
</feature>
<dbReference type="GO" id="GO:0005886">
    <property type="term" value="C:plasma membrane"/>
    <property type="evidence" value="ECO:0007669"/>
    <property type="project" value="UniProtKB-SubCell"/>
</dbReference>
<dbReference type="InterPro" id="IPR002797">
    <property type="entry name" value="Polysacc_synth"/>
</dbReference>
<feature type="transmembrane region" description="Helical" evidence="6">
    <location>
        <begin position="132"/>
        <end position="158"/>
    </location>
</feature>
<evidence type="ECO:0000313" key="8">
    <source>
        <dbReference type="Proteomes" id="UP000287605"/>
    </source>
</evidence>
<dbReference type="PANTHER" id="PTHR30250">
    <property type="entry name" value="PST FAMILY PREDICTED COLANIC ACID TRANSPORTER"/>
    <property type="match status" value="1"/>
</dbReference>